<dbReference type="PANTHER" id="PTHR34978">
    <property type="entry name" value="POSSIBLE SENSOR-TRANSDUCER PROTEIN BLAR"/>
    <property type="match status" value="1"/>
</dbReference>
<feature type="transmembrane region" description="Helical" evidence="1">
    <location>
        <begin position="12"/>
        <end position="31"/>
    </location>
</feature>
<feature type="transmembrane region" description="Helical" evidence="1">
    <location>
        <begin position="43"/>
        <end position="60"/>
    </location>
</feature>
<reference evidence="3 4" key="1">
    <citation type="submission" date="2019-02" db="EMBL/GenBank/DDBJ databases">
        <title>Deep-cultivation of Planctomycetes and their phenomic and genomic characterization uncovers novel biology.</title>
        <authorList>
            <person name="Wiegand S."/>
            <person name="Jogler M."/>
            <person name="Boedeker C."/>
            <person name="Pinto D."/>
            <person name="Vollmers J."/>
            <person name="Rivas-Marin E."/>
            <person name="Kohn T."/>
            <person name="Peeters S.H."/>
            <person name="Heuer A."/>
            <person name="Rast P."/>
            <person name="Oberbeckmann S."/>
            <person name="Bunk B."/>
            <person name="Jeske O."/>
            <person name="Meyerdierks A."/>
            <person name="Storesund J.E."/>
            <person name="Kallscheuer N."/>
            <person name="Luecker S."/>
            <person name="Lage O.M."/>
            <person name="Pohl T."/>
            <person name="Merkel B.J."/>
            <person name="Hornburger P."/>
            <person name="Mueller R.-W."/>
            <person name="Bruemmer F."/>
            <person name="Labrenz M."/>
            <person name="Spormann A.M."/>
            <person name="Op den Camp H."/>
            <person name="Overmann J."/>
            <person name="Amann R."/>
            <person name="Jetten M.S.M."/>
            <person name="Mascher T."/>
            <person name="Medema M.H."/>
            <person name="Devos D.P."/>
            <person name="Kaster A.-K."/>
            <person name="Ovreas L."/>
            <person name="Rohde M."/>
            <person name="Galperin M.Y."/>
            <person name="Jogler C."/>
        </authorList>
    </citation>
    <scope>NUCLEOTIDE SEQUENCE [LARGE SCALE GENOMIC DNA]</scope>
    <source>
        <strain evidence="3 4">FF011L</strain>
    </source>
</reference>
<accession>A0A517MG34</accession>
<dbReference type="AlphaFoldDB" id="A0A517MG34"/>
<feature type="domain" description="Peptidase M56" evidence="2">
    <location>
        <begin position="24"/>
        <end position="355"/>
    </location>
</feature>
<dbReference type="InterPro" id="IPR052173">
    <property type="entry name" value="Beta-lactam_resp_regulator"/>
</dbReference>
<evidence type="ECO:0000313" key="3">
    <source>
        <dbReference type="EMBL" id="QDS93844.1"/>
    </source>
</evidence>
<evidence type="ECO:0000259" key="2">
    <source>
        <dbReference type="Pfam" id="PF05569"/>
    </source>
</evidence>
<sequence length="781" mass="87599">MEVFECLAWAVFWLGLAAWRTLPVFIAVLILDRVLRKRIPAKYICLLWMLVVARLLMPISPATPFGVSVKIDSTIVSLATSKSEPEPNSLRMNKFTPMESGRTSTLPEVTSDDTAEYKQKANAYANQSQLTYSYPAEHHSRSGPISPKESVWEALVPILAIGFLTVWAIGIAFSIVKNLISYVRFTVQLSRCRTIEEQGIVDQTLRACDRIGIGRRPQVKEVAALEAPAVFGLLRPVICLPIDWRKELSGEKLDWVLRHELAHIKRRDSLVLFVAGIARTLHWFHPLSWIAYAKLQHNIERAADEIATKDLSDVNVRGYGDLLLQYATGHTSAQQVATVGLLAMALPRGLKGRIESLVTKRPQRPWAARMMMMPVLAILIASGLTDAKVPEPIFTRRQQIPDFHVALTEAKMPPLTISSEWELDRSEAREVSIDVSASLRKAEELQPGIDAEKFVTNYFGLLPVSGPNQTENKILDGVMTAVLTPQQETLMKSRLTEFERTGLWQITTRMWFIETNVRTLNEIDWSTVDEDTRCSRPTAPPSIDNQEAWEATFSNDVKTEKGTANSPYGIEHNFAIPIRTSKINGSEIEQLINSFHGDTRSNLMQSPNVTLFNGQSAVISDIVQRPFVTDVAIVHGEKQSALEPKISIFEEGIKVRLKARVTDTQQIDLQAVVTASEINDVRIANLPRLATNQPDGDITIQVPSILSESIAIQTRLNQDEALLVLTPKPYVGPKVDGEQVPDSGRCHVLMIQTELIPDNECLKNYLFPKTDPRWKFFREEH</sequence>
<evidence type="ECO:0000313" key="4">
    <source>
        <dbReference type="Proteomes" id="UP000320672"/>
    </source>
</evidence>
<dbReference type="RefSeq" id="WP_218933164.1">
    <property type="nucleotide sequence ID" value="NZ_CP036262.1"/>
</dbReference>
<evidence type="ECO:0000256" key="1">
    <source>
        <dbReference type="SAM" id="Phobius"/>
    </source>
</evidence>
<dbReference type="EMBL" id="CP036262">
    <property type="protein sequence ID" value="QDS93844.1"/>
    <property type="molecule type" value="Genomic_DNA"/>
</dbReference>
<dbReference type="CDD" id="cd07341">
    <property type="entry name" value="M56_BlaR1_MecR1_like"/>
    <property type="match status" value="1"/>
</dbReference>
<keyword evidence="4" id="KW-1185">Reference proteome</keyword>
<dbReference type="Proteomes" id="UP000320672">
    <property type="component" value="Chromosome"/>
</dbReference>
<gene>
    <name evidence="3" type="primary">blaR1</name>
    <name evidence="3" type="ORF">FF011L_26180</name>
</gene>
<dbReference type="KEGG" id="rml:FF011L_26180"/>
<organism evidence="3 4">
    <name type="scientific">Roseimaritima multifibrata</name>
    <dbReference type="NCBI Taxonomy" id="1930274"/>
    <lineage>
        <taxon>Bacteria</taxon>
        <taxon>Pseudomonadati</taxon>
        <taxon>Planctomycetota</taxon>
        <taxon>Planctomycetia</taxon>
        <taxon>Pirellulales</taxon>
        <taxon>Pirellulaceae</taxon>
        <taxon>Roseimaritima</taxon>
    </lineage>
</organism>
<name>A0A517MG34_9BACT</name>
<protein>
    <submittedName>
        <fullName evidence="3">Regulatory protein BlaR1</fullName>
    </submittedName>
</protein>
<feature type="transmembrane region" description="Helical" evidence="1">
    <location>
        <begin position="154"/>
        <end position="176"/>
    </location>
</feature>
<dbReference type="PANTHER" id="PTHR34978:SF3">
    <property type="entry name" value="SLR0241 PROTEIN"/>
    <property type="match status" value="1"/>
</dbReference>
<dbReference type="InterPro" id="IPR008756">
    <property type="entry name" value="Peptidase_M56"/>
</dbReference>
<dbReference type="Pfam" id="PF05569">
    <property type="entry name" value="Peptidase_M56"/>
    <property type="match status" value="1"/>
</dbReference>
<keyword evidence="1" id="KW-1133">Transmembrane helix</keyword>
<proteinExistence type="predicted"/>
<keyword evidence="1" id="KW-0812">Transmembrane</keyword>
<keyword evidence="1" id="KW-0472">Membrane</keyword>